<proteinExistence type="predicted"/>
<sequence length="82" mass="9009">MDEADLLGRSKNREQGNRYFAIFPCFGRSSRRLECTRHDPAPCLRSFGVHCTDVDSQTTVGGAPMPAAPSGEFHIPSKASRI</sequence>
<evidence type="ECO:0000313" key="1">
    <source>
        <dbReference type="EMBL" id="EYB91935.1"/>
    </source>
</evidence>
<dbReference type="AlphaFoldDB" id="A0A016SMT6"/>
<gene>
    <name evidence="1" type="primary">Acey_s0200.g1696</name>
    <name evidence="1" type="ORF">Y032_0200g1696</name>
</gene>
<organism evidence="1 2">
    <name type="scientific">Ancylostoma ceylanicum</name>
    <dbReference type="NCBI Taxonomy" id="53326"/>
    <lineage>
        <taxon>Eukaryota</taxon>
        <taxon>Metazoa</taxon>
        <taxon>Ecdysozoa</taxon>
        <taxon>Nematoda</taxon>
        <taxon>Chromadorea</taxon>
        <taxon>Rhabditida</taxon>
        <taxon>Rhabditina</taxon>
        <taxon>Rhabditomorpha</taxon>
        <taxon>Strongyloidea</taxon>
        <taxon>Ancylostomatidae</taxon>
        <taxon>Ancylostomatinae</taxon>
        <taxon>Ancylostoma</taxon>
    </lineage>
</organism>
<evidence type="ECO:0000313" key="2">
    <source>
        <dbReference type="Proteomes" id="UP000024635"/>
    </source>
</evidence>
<dbReference type="EMBL" id="JARK01001536">
    <property type="protein sequence ID" value="EYB91935.1"/>
    <property type="molecule type" value="Genomic_DNA"/>
</dbReference>
<name>A0A016SMT6_9BILA</name>
<keyword evidence="2" id="KW-1185">Reference proteome</keyword>
<comment type="caution">
    <text evidence="1">The sequence shown here is derived from an EMBL/GenBank/DDBJ whole genome shotgun (WGS) entry which is preliminary data.</text>
</comment>
<protein>
    <submittedName>
        <fullName evidence="1">Uncharacterized protein</fullName>
    </submittedName>
</protein>
<accession>A0A016SMT6</accession>
<reference evidence="2" key="1">
    <citation type="journal article" date="2015" name="Nat. Genet.">
        <title>The genome and transcriptome of the zoonotic hookworm Ancylostoma ceylanicum identify infection-specific gene families.</title>
        <authorList>
            <person name="Schwarz E.M."/>
            <person name="Hu Y."/>
            <person name="Antoshechkin I."/>
            <person name="Miller M.M."/>
            <person name="Sternberg P.W."/>
            <person name="Aroian R.V."/>
        </authorList>
    </citation>
    <scope>NUCLEOTIDE SEQUENCE</scope>
    <source>
        <strain evidence="2">HY135</strain>
    </source>
</reference>
<dbReference type="Proteomes" id="UP000024635">
    <property type="component" value="Unassembled WGS sequence"/>
</dbReference>